<dbReference type="InterPro" id="IPR004143">
    <property type="entry name" value="BPL_LPL_catalytic"/>
</dbReference>
<gene>
    <name evidence="9" type="primary">lplA</name>
    <name evidence="9" type="ORF">NCTC10181_00468</name>
</gene>
<dbReference type="KEGG" id="mcit:NCTC10181_00468"/>
<dbReference type="PROSITE" id="PS51733">
    <property type="entry name" value="BPL_LPL_CATALYTIC"/>
    <property type="match status" value="1"/>
</dbReference>
<dbReference type="UniPathway" id="UPA00537">
    <property type="reaction ID" value="UER00594"/>
</dbReference>
<evidence type="ECO:0000259" key="8">
    <source>
        <dbReference type="PROSITE" id="PS51733"/>
    </source>
</evidence>
<evidence type="ECO:0000256" key="2">
    <source>
        <dbReference type="ARBA" id="ARBA00005124"/>
    </source>
</evidence>
<keyword evidence="9" id="KW-0808">Transferase</keyword>
<evidence type="ECO:0000256" key="6">
    <source>
        <dbReference type="ARBA" id="ARBA00022840"/>
    </source>
</evidence>
<evidence type="ECO:0000256" key="4">
    <source>
        <dbReference type="ARBA" id="ARBA00022598"/>
    </source>
</evidence>
<dbReference type="CDD" id="cd16443">
    <property type="entry name" value="LplA"/>
    <property type="match status" value="1"/>
</dbReference>
<dbReference type="GO" id="GO:0005737">
    <property type="term" value="C:cytoplasm"/>
    <property type="evidence" value="ECO:0007669"/>
    <property type="project" value="TreeGrafter"/>
</dbReference>
<dbReference type="SUPFAM" id="SSF55681">
    <property type="entry name" value="Class II aaRS and biotin synthetases"/>
    <property type="match status" value="1"/>
</dbReference>
<sequence length="332" mass="37669">MIYTFYMKIYVSKSYSPYITLSLEELIVNDPEQTGDILYLYQHDNAVIIGRNQNAHEEIKRDYIQANNIELARRNSGGGAVYHDLGNINFSFITDNNKKGGYEAFLTPIIGYLNSLGLNAEFKGRNDLLCNGAKISGNAQFIKGNRIVSHGTLLFDVDLTKLANALNPSKLKMESKGIQSARQRVTNIAKELNYSINEQEFIDGLVKYFIDHFGAKLEELPLEKYSKKLEELRKFKSSEEWIYGKNPQFSAENAAKFTNGILKVKLNVVENKVKDILFEGDFLATKDLDDVLHLFKGIEFKKEAFAQVLDQIDLNTYFGGIAKEEILDLIFG</sequence>
<dbReference type="GO" id="GO:0009249">
    <property type="term" value="P:protein lipoylation"/>
    <property type="evidence" value="ECO:0007669"/>
    <property type="project" value="InterPro"/>
</dbReference>
<keyword evidence="5" id="KW-0547">Nucleotide-binding</keyword>
<proteinExistence type="predicted"/>
<feature type="domain" description="BPL/LPL catalytic" evidence="8">
    <location>
        <begin position="32"/>
        <end position="217"/>
    </location>
</feature>
<keyword evidence="4 9" id="KW-0436">Ligase</keyword>
<dbReference type="GO" id="GO:0005524">
    <property type="term" value="F:ATP binding"/>
    <property type="evidence" value="ECO:0007669"/>
    <property type="project" value="UniProtKB-KW"/>
</dbReference>
<accession>A0A449B263</accession>
<evidence type="ECO:0000256" key="3">
    <source>
        <dbReference type="ARBA" id="ARBA00012367"/>
    </source>
</evidence>
<evidence type="ECO:0000313" key="10">
    <source>
        <dbReference type="Proteomes" id="UP000290985"/>
    </source>
</evidence>
<protein>
    <recommendedName>
        <fullName evidence="3">lipoate--protein ligase</fullName>
        <ecNumber evidence="3">6.3.1.20</ecNumber>
    </recommendedName>
</protein>
<dbReference type="GO" id="GO:0016979">
    <property type="term" value="F:lipoate-protein ligase activity"/>
    <property type="evidence" value="ECO:0007669"/>
    <property type="project" value="UniProtKB-EC"/>
</dbReference>
<dbReference type="PANTHER" id="PTHR12561:SF3">
    <property type="entry name" value="LIPOYLTRANSFERASE 1, MITOCHONDRIAL"/>
    <property type="match status" value="1"/>
</dbReference>
<keyword evidence="6" id="KW-0067">ATP-binding</keyword>
<reference evidence="9 10" key="1">
    <citation type="submission" date="2019-01" db="EMBL/GenBank/DDBJ databases">
        <authorList>
            <consortium name="Pathogen Informatics"/>
        </authorList>
    </citation>
    <scope>NUCLEOTIDE SEQUENCE [LARGE SCALE GENOMIC DNA]</scope>
    <source>
        <strain evidence="9 10">NCTC10181</strain>
    </source>
</reference>
<comment type="pathway">
    <text evidence="1">Protein modification; protein lipoylation via exogenous pathway; protein N(6)-(lipoyl)lysine from lipoate: step 2/2.</text>
</comment>
<dbReference type="NCBIfam" id="TIGR00545">
    <property type="entry name" value="lipoyltrans"/>
    <property type="match status" value="1"/>
</dbReference>
<comment type="catalytic activity">
    <reaction evidence="7">
        <text>L-lysyl-[lipoyl-carrier protein] + (R)-lipoate + ATP = N(6)-[(R)-lipoyl]-L-lysyl-[lipoyl-carrier protein] + AMP + diphosphate + H(+)</text>
        <dbReference type="Rhea" id="RHEA:49288"/>
        <dbReference type="Rhea" id="RHEA-COMP:10500"/>
        <dbReference type="Rhea" id="RHEA-COMP:10502"/>
        <dbReference type="ChEBI" id="CHEBI:15378"/>
        <dbReference type="ChEBI" id="CHEBI:29969"/>
        <dbReference type="ChEBI" id="CHEBI:30616"/>
        <dbReference type="ChEBI" id="CHEBI:33019"/>
        <dbReference type="ChEBI" id="CHEBI:83088"/>
        <dbReference type="ChEBI" id="CHEBI:83099"/>
        <dbReference type="ChEBI" id="CHEBI:456215"/>
        <dbReference type="EC" id="6.3.1.20"/>
    </reaction>
</comment>
<name>A0A449B263_9BACT</name>
<dbReference type="Pfam" id="PF10437">
    <property type="entry name" value="Lip_prot_lig_C"/>
    <property type="match status" value="1"/>
</dbReference>
<dbReference type="Gene3D" id="3.30.930.10">
    <property type="entry name" value="Bira Bifunctional Protein, Domain 2"/>
    <property type="match status" value="1"/>
</dbReference>
<evidence type="ECO:0000313" key="9">
    <source>
        <dbReference type="EMBL" id="VEU74614.1"/>
    </source>
</evidence>
<dbReference type="GO" id="GO:0017118">
    <property type="term" value="F:lipoyltransferase activity"/>
    <property type="evidence" value="ECO:0007669"/>
    <property type="project" value="TreeGrafter"/>
</dbReference>
<dbReference type="InterPro" id="IPR004562">
    <property type="entry name" value="LipoylTrfase_LipoateP_Ligase"/>
</dbReference>
<dbReference type="PANTHER" id="PTHR12561">
    <property type="entry name" value="LIPOATE-PROTEIN LIGASE"/>
    <property type="match status" value="1"/>
</dbReference>
<dbReference type="SUPFAM" id="SSF82649">
    <property type="entry name" value="SufE/NifU"/>
    <property type="match status" value="1"/>
</dbReference>
<dbReference type="Proteomes" id="UP000290985">
    <property type="component" value="Chromosome"/>
</dbReference>
<keyword evidence="9" id="KW-0548">Nucleotidyltransferase</keyword>
<keyword evidence="10" id="KW-1185">Reference proteome</keyword>
<dbReference type="AlphaFoldDB" id="A0A449B263"/>
<dbReference type="InterPro" id="IPR019491">
    <property type="entry name" value="Lipoate_protein_ligase_C"/>
</dbReference>
<evidence type="ECO:0000256" key="7">
    <source>
        <dbReference type="ARBA" id="ARBA00048037"/>
    </source>
</evidence>
<dbReference type="Pfam" id="PF21948">
    <property type="entry name" value="LplA-B_cat"/>
    <property type="match status" value="1"/>
</dbReference>
<dbReference type="Gene3D" id="3.30.390.50">
    <property type="entry name" value="CO dehydrogenase flavoprotein, C-terminal domain"/>
    <property type="match status" value="1"/>
</dbReference>
<organism evidence="9 10">
    <name type="scientific">Mycoplasmopsis citelli</name>
    <dbReference type="NCBI Taxonomy" id="171281"/>
    <lineage>
        <taxon>Bacteria</taxon>
        <taxon>Bacillati</taxon>
        <taxon>Mycoplasmatota</taxon>
        <taxon>Mycoplasmoidales</taxon>
        <taxon>Metamycoplasmataceae</taxon>
        <taxon>Mycoplasmopsis</taxon>
    </lineage>
</organism>
<dbReference type="EC" id="6.3.1.20" evidence="3"/>
<comment type="pathway">
    <text evidence="2">Protein modification; protein lipoylation via exogenous pathway; protein N(6)-(lipoyl)lysine from lipoate: step 1/2.</text>
</comment>
<dbReference type="EMBL" id="LR215036">
    <property type="protein sequence ID" value="VEU74614.1"/>
    <property type="molecule type" value="Genomic_DNA"/>
</dbReference>
<evidence type="ECO:0000256" key="1">
    <source>
        <dbReference type="ARBA" id="ARBA00005085"/>
    </source>
</evidence>
<evidence type="ECO:0000256" key="5">
    <source>
        <dbReference type="ARBA" id="ARBA00022741"/>
    </source>
</evidence>
<dbReference type="InterPro" id="IPR045864">
    <property type="entry name" value="aa-tRNA-synth_II/BPL/LPL"/>
</dbReference>